<dbReference type="Proteomes" id="UP001595872">
    <property type="component" value="Unassembled WGS sequence"/>
</dbReference>
<reference evidence="2" key="1">
    <citation type="journal article" date="2019" name="Int. J. Syst. Evol. Microbiol.">
        <title>The Global Catalogue of Microorganisms (GCM) 10K type strain sequencing project: providing services to taxonomists for standard genome sequencing and annotation.</title>
        <authorList>
            <consortium name="The Broad Institute Genomics Platform"/>
            <consortium name="The Broad Institute Genome Sequencing Center for Infectious Disease"/>
            <person name="Wu L."/>
            <person name="Ma J."/>
        </authorList>
    </citation>
    <scope>NUCLEOTIDE SEQUENCE [LARGE SCALE GENOMIC DNA]</scope>
    <source>
        <strain evidence="2">KLKA75</strain>
    </source>
</reference>
<sequence length="58" mass="6695">MTEYRVVYGPAEEPVTETIDADQIVEEDGIVTFFKNDEALMRVQKENIHNATELPIER</sequence>
<proteinExistence type="predicted"/>
<evidence type="ECO:0000313" key="1">
    <source>
        <dbReference type="EMBL" id="MFC4909100.1"/>
    </source>
</evidence>
<accession>A0ABV9U164</accession>
<evidence type="ECO:0008006" key="3">
    <source>
        <dbReference type="Google" id="ProtNLM"/>
    </source>
</evidence>
<dbReference type="RefSeq" id="WP_378256307.1">
    <property type="nucleotide sequence ID" value="NZ_JBHSIT010000004.1"/>
</dbReference>
<keyword evidence="2" id="KW-1185">Reference proteome</keyword>
<gene>
    <name evidence="1" type="ORF">ACFPCY_17395</name>
</gene>
<evidence type="ECO:0000313" key="2">
    <source>
        <dbReference type="Proteomes" id="UP001595872"/>
    </source>
</evidence>
<comment type="caution">
    <text evidence="1">The sequence shown here is derived from an EMBL/GenBank/DDBJ whole genome shotgun (WGS) entry which is preliminary data.</text>
</comment>
<organism evidence="1 2">
    <name type="scientific">Actinomadura gamaensis</name>
    <dbReference type="NCBI Taxonomy" id="1763541"/>
    <lineage>
        <taxon>Bacteria</taxon>
        <taxon>Bacillati</taxon>
        <taxon>Actinomycetota</taxon>
        <taxon>Actinomycetes</taxon>
        <taxon>Streptosporangiales</taxon>
        <taxon>Thermomonosporaceae</taxon>
        <taxon>Actinomadura</taxon>
    </lineage>
</organism>
<protein>
    <recommendedName>
        <fullName evidence="3">DUF2283 domain-containing protein</fullName>
    </recommendedName>
</protein>
<dbReference type="EMBL" id="JBHSIT010000004">
    <property type="protein sequence ID" value="MFC4909100.1"/>
    <property type="molecule type" value="Genomic_DNA"/>
</dbReference>
<name>A0ABV9U164_9ACTN</name>